<reference evidence="2 3" key="1">
    <citation type="submission" date="2016-10" db="EMBL/GenBank/DDBJ databases">
        <title>Draft Genome sequence of Alkanindiges sp. strain H1.</title>
        <authorList>
            <person name="Subhash Y."/>
            <person name="Lee S."/>
        </authorList>
    </citation>
    <scope>NUCLEOTIDE SEQUENCE [LARGE SCALE GENOMIC DNA]</scope>
    <source>
        <strain evidence="2 3">H1</strain>
    </source>
</reference>
<dbReference type="RefSeq" id="WP_076876970.1">
    <property type="nucleotide sequence ID" value="NZ_MLCN01000004.1"/>
</dbReference>
<proteinExistence type="predicted"/>
<dbReference type="GO" id="GO:0008233">
    <property type="term" value="F:peptidase activity"/>
    <property type="evidence" value="ECO:0007669"/>
    <property type="project" value="InterPro"/>
</dbReference>
<comment type="caution">
    <text evidence="2">The sequence shown here is derived from an EMBL/GenBank/DDBJ whole genome shotgun (WGS) entry which is preliminary data.</text>
</comment>
<dbReference type="SUPFAM" id="SSF52129">
    <property type="entry name" value="Caspase-like"/>
    <property type="match status" value="1"/>
</dbReference>
<organism evidence="2 3">
    <name type="scientific">Alkanindiges hydrocarboniclasticus</name>
    <dbReference type="NCBI Taxonomy" id="1907941"/>
    <lineage>
        <taxon>Bacteria</taxon>
        <taxon>Pseudomonadati</taxon>
        <taxon>Pseudomonadota</taxon>
        <taxon>Gammaproteobacteria</taxon>
        <taxon>Moraxellales</taxon>
        <taxon>Moraxellaceae</taxon>
        <taxon>Alkanindiges</taxon>
    </lineage>
</organism>
<dbReference type="OrthoDB" id="345222at2"/>
<keyword evidence="1" id="KW-0812">Transmembrane</keyword>
<feature type="transmembrane region" description="Helical" evidence="1">
    <location>
        <begin position="42"/>
        <end position="60"/>
    </location>
</feature>
<keyword evidence="1" id="KW-1133">Transmembrane helix</keyword>
<evidence type="ECO:0000256" key="1">
    <source>
        <dbReference type="SAM" id="Phobius"/>
    </source>
</evidence>
<accession>A0A1S8CXH6</accession>
<keyword evidence="1" id="KW-0472">Membrane</keyword>
<dbReference type="InterPro" id="IPR001096">
    <property type="entry name" value="Peptidase_C13"/>
</dbReference>
<keyword evidence="3" id="KW-1185">Reference proteome</keyword>
<dbReference type="EMBL" id="MLCN01000004">
    <property type="protein sequence ID" value="ONG42031.1"/>
    <property type="molecule type" value="Genomic_DNA"/>
</dbReference>
<name>A0A1S8CXH6_9GAMM</name>
<sequence>MIELKPSRNFLSDLRDNQIAALWMLIGSRRCFDRVTPNGWQFLFWAVLACLANTLFSWLTAGGAGHFNLQGLVSYLLWPFIALIAGIFLAQRSGLGRLMLVPAMLWLIADVNVALLQSFVQFLGQIDRLPDLSYEYLPTIFLGLFVWQTVAVFWVFARALHWPWWEQGLILVGIIITLTIWQSSVSSQPIWKVEESRITLPEAAIYAQPRLLDDVLSQMQTSVAGQSNWYFMGIAGAAYQDVFKSEVDRIQRQFDTRFGTYGRSIGLVNNKATFISQPIATKTSIERSLARIGQQMNPDSDVLFLYMTSHGLPNVFELANEPIDMQSIDPQWLRETLDRSGIRWRVIVISSCYSGSFIPALQSPDTLIITASSADRTSFGCTNEADYTYFGRAFFDEALRAQHSFKSAFDMANGRIKQWEKAQGFPHSQPQFKLGQNMALMLPQFESRLFPPDMLATPTVQPILAARATP</sequence>
<evidence type="ECO:0000313" key="3">
    <source>
        <dbReference type="Proteomes" id="UP000192132"/>
    </source>
</evidence>
<feature type="transmembrane region" description="Helical" evidence="1">
    <location>
        <begin position="103"/>
        <end position="124"/>
    </location>
</feature>
<feature type="transmembrane region" description="Helical" evidence="1">
    <location>
        <begin position="164"/>
        <end position="181"/>
    </location>
</feature>
<gene>
    <name evidence="2" type="ORF">BKE30_01845</name>
</gene>
<feature type="transmembrane region" description="Helical" evidence="1">
    <location>
        <begin position="72"/>
        <end position="91"/>
    </location>
</feature>
<dbReference type="Pfam" id="PF01650">
    <property type="entry name" value="Peptidase_C13"/>
    <property type="match status" value="1"/>
</dbReference>
<evidence type="ECO:0000313" key="2">
    <source>
        <dbReference type="EMBL" id="ONG42031.1"/>
    </source>
</evidence>
<dbReference type="AlphaFoldDB" id="A0A1S8CXH6"/>
<dbReference type="Proteomes" id="UP000192132">
    <property type="component" value="Unassembled WGS sequence"/>
</dbReference>
<dbReference type="STRING" id="1907941.BKE30_01845"/>
<protein>
    <submittedName>
        <fullName evidence="2">Peptidase C13 family protein</fullName>
    </submittedName>
</protein>
<dbReference type="InterPro" id="IPR029030">
    <property type="entry name" value="Caspase-like_dom_sf"/>
</dbReference>
<feature type="transmembrane region" description="Helical" evidence="1">
    <location>
        <begin position="136"/>
        <end position="157"/>
    </location>
</feature>
<dbReference type="Gene3D" id="3.40.50.1460">
    <property type="match status" value="1"/>
</dbReference>
<dbReference type="GO" id="GO:0006508">
    <property type="term" value="P:proteolysis"/>
    <property type="evidence" value="ECO:0007669"/>
    <property type="project" value="InterPro"/>
</dbReference>